<evidence type="ECO:0000256" key="7">
    <source>
        <dbReference type="ARBA" id="ARBA00022771"/>
    </source>
</evidence>
<accession>A2EK74</accession>
<comment type="catalytic activity">
    <reaction evidence="1 14">
        <text>S-ubiquitinyl-[E2 ubiquitin-conjugating enzyme]-L-cysteine + [acceptor protein]-L-lysine = [E2 ubiquitin-conjugating enzyme]-L-cysteine + N(6)-ubiquitinyl-[acceptor protein]-L-lysine.</text>
        <dbReference type="EC" id="2.3.2.27"/>
    </reaction>
</comment>
<keyword evidence="6 14" id="KW-0479">Metal-binding</keyword>
<evidence type="ECO:0000256" key="5">
    <source>
        <dbReference type="ARBA" id="ARBA00022679"/>
    </source>
</evidence>
<dbReference type="KEGG" id="tva:4764850"/>
<dbReference type="GO" id="GO:0006325">
    <property type="term" value="P:chromatin organization"/>
    <property type="evidence" value="ECO:0007669"/>
    <property type="project" value="UniProtKB-KW"/>
</dbReference>
<dbReference type="OrthoDB" id="10266039at2759"/>
<evidence type="ECO:0000256" key="15">
    <source>
        <dbReference type="SAM" id="Coils"/>
    </source>
</evidence>
<evidence type="ECO:0000256" key="8">
    <source>
        <dbReference type="ARBA" id="ARBA00022786"/>
    </source>
</evidence>
<evidence type="ECO:0000313" key="18">
    <source>
        <dbReference type="Proteomes" id="UP000001542"/>
    </source>
</evidence>
<evidence type="ECO:0000259" key="16">
    <source>
        <dbReference type="PROSITE" id="PS50089"/>
    </source>
</evidence>
<feature type="coiled-coil region" evidence="15">
    <location>
        <begin position="481"/>
        <end position="508"/>
    </location>
</feature>
<dbReference type="VEuPathDB" id="TrichDB:TVAGG3_0838510"/>
<dbReference type="GO" id="GO:0008270">
    <property type="term" value="F:zinc ion binding"/>
    <property type="evidence" value="ECO:0007669"/>
    <property type="project" value="UniProtKB-KW"/>
</dbReference>
<evidence type="ECO:0000256" key="2">
    <source>
        <dbReference type="ARBA" id="ARBA00004123"/>
    </source>
</evidence>
<evidence type="ECO:0000256" key="1">
    <source>
        <dbReference type="ARBA" id="ARBA00000900"/>
    </source>
</evidence>
<evidence type="ECO:0000256" key="11">
    <source>
        <dbReference type="ARBA" id="ARBA00023054"/>
    </source>
</evidence>
<evidence type="ECO:0000256" key="4">
    <source>
        <dbReference type="ARBA" id="ARBA00005555"/>
    </source>
</evidence>
<comment type="subcellular location">
    <subcellularLocation>
        <location evidence="2 14">Nucleus</location>
    </subcellularLocation>
</comment>
<keyword evidence="8 14" id="KW-0833">Ubl conjugation pathway</keyword>
<evidence type="ECO:0000256" key="12">
    <source>
        <dbReference type="ARBA" id="ARBA00023242"/>
    </source>
</evidence>
<dbReference type="PANTHER" id="PTHR23163">
    <property type="entry name" value="RING FINGER PROTEIN-RELATED"/>
    <property type="match status" value="1"/>
</dbReference>
<evidence type="ECO:0000256" key="10">
    <source>
        <dbReference type="ARBA" id="ARBA00022853"/>
    </source>
</evidence>
<dbReference type="PROSITE" id="PS50089">
    <property type="entry name" value="ZF_RING_2"/>
    <property type="match status" value="1"/>
</dbReference>
<evidence type="ECO:0000256" key="9">
    <source>
        <dbReference type="ARBA" id="ARBA00022833"/>
    </source>
</evidence>
<name>A2EK74_TRIV3</name>
<dbReference type="GO" id="GO:0033503">
    <property type="term" value="C:HULC complex"/>
    <property type="evidence" value="ECO:0000318"/>
    <property type="project" value="GO_Central"/>
</dbReference>
<dbReference type="InterPro" id="IPR013083">
    <property type="entry name" value="Znf_RING/FYVE/PHD"/>
</dbReference>
<dbReference type="GO" id="GO:0016567">
    <property type="term" value="P:protein ubiquitination"/>
    <property type="evidence" value="ECO:0007669"/>
    <property type="project" value="UniProtKB-UniRule"/>
</dbReference>
<dbReference type="EC" id="2.3.2.27" evidence="14"/>
<dbReference type="EMBL" id="DS113411">
    <property type="protein sequence ID" value="EAY06967.1"/>
    <property type="molecule type" value="Genomic_DNA"/>
</dbReference>
<dbReference type="Proteomes" id="UP000001542">
    <property type="component" value="Unassembled WGS sequence"/>
</dbReference>
<dbReference type="GO" id="GO:0061630">
    <property type="term" value="F:ubiquitin protein ligase activity"/>
    <property type="evidence" value="ECO:0000318"/>
    <property type="project" value="GO_Central"/>
</dbReference>
<dbReference type="PROSITE" id="PS00518">
    <property type="entry name" value="ZF_RING_1"/>
    <property type="match status" value="1"/>
</dbReference>
<keyword evidence="12 14" id="KW-0539">Nucleus</keyword>
<dbReference type="InterPro" id="IPR001841">
    <property type="entry name" value="Znf_RING"/>
</dbReference>
<dbReference type="InParanoid" id="A2EK74"/>
<dbReference type="SMR" id="A2EK74"/>
<dbReference type="RefSeq" id="XP_001319190.1">
    <property type="nucleotide sequence ID" value="XM_001319155.1"/>
</dbReference>
<dbReference type="STRING" id="5722.A2EK74"/>
<dbReference type="GO" id="GO:0005634">
    <property type="term" value="C:nucleus"/>
    <property type="evidence" value="ECO:0000318"/>
    <property type="project" value="GO_Central"/>
</dbReference>
<reference evidence="17" key="2">
    <citation type="journal article" date="2007" name="Science">
        <title>Draft genome sequence of the sexually transmitted pathogen Trichomonas vaginalis.</title>
        <authorList>
            <person name="Carlton J.M."/>
            <person name="Hirt R.P."/>
            <person name="Silva J.C."/>
            <person name="Delcher A.L."/>
            <person name="Schatz M."/>
            <person name="Zhao Q."/>
            <person name="Wortman J.R."/>
            <person name="Bidwell S.L."/>
            <person name="Alsmark U.C.M."/>
            <person name="Besteiro S."/>
            <person name="Sicheritz-Ponten T."/>
            <person name="Noel C.J."/>
            <person name="Dacks J.B."/>
            <person name="Foster P.G."/>
            <person name="Simillion C."/>
            <person name="Van de Peer Y."/>
            <person name="Miranda-Saavedra D."/>
            <person name="Barton G.J."/>
            <person name="Westrop G.D."/>
            <person name="Mueller S."/>
            <person name="Dessi D."/>
            <person name="Fiori P.L."/>
            <person name="Ren Q."/>
            <person name="Paulsen I."/>
            <person name="Zhang H."/>
            <person name="Bastida-Corcuera F.D."/>
            <person name="Simoes-Barbosa A."/>
            <person name="Brown M.T."/>
            <person name="Hayes R.D."/>
            <person name="Mukherjee M."/>
            <person name="Okumura C.Y."/>
            <person name="Schneider R."/>
            <person name="Smith A.J."/>
            <person name="Vanacova S."/>
            <person name="Villalvazo M."/>
            <person name="Haas B.J."/>
            <person name="Pertea M."/>
            <person name="Feldblyum T.V."/>
            <person name="Utterback T.R."/>
            <person name="Shu C.L."/>
            <person name="Osoegawa K."/>
            <person name="de Jong P.J."/>
            <person name="Hrdy I."/>
            <person name="Horvathova L."/>
            <person name="Zubacova Z."/>
            <person name="Dolezal P."/>
            <person name="Malik S.B."/>
            <person name="Logsdon J.M. Jr."/>
            <person name="Henze K."/>
            <person name="Gupta A."/>
            <person name="Wang C.C."/>
            <person name="Dunne R.L."/>
            <person name="Upcroft J.A."/>
            <person name="Upcroft P."/>
            <person name="White O."/>
            <person name="Salzberg S.L."/>
            <person name="Tang P."/>
            <person name="Chiu C.-H."/>
            <person name="Lee Y.-S."/>
            <person name="Embley T.M."/>
            <person name="Coombs G.H."/>
            <person name="Mottram J.C."/>
            <person name="Tachezy J."/>
            <person name="Fraser-Liggett C.M."/>
            <person name="Johnson P.J."/>
        </authorList>
    </citation>
    <scope>NUCLEOTIDE SEQUENCE [LARGE SCALE GENOMIC DNA]</scope>
    <source>
        <strain evidence="17">G3</strain>
    </source>
</reference>
<evidence type="ECO:0000256" key="6">
    <source>
        <dbReference type="ARBA" id="ARBA00022723"/>
    </source>
</evidence>
<proteinExistence type="inferred from homology"/>
<dbReference type="AlphaFoldDB" id="A2EK74"/>
<organism evidence="17 18">
    <name type="scientific">Trichomonas vaginalis (strain ATCC PRA-98 / G3)</name>
    <dbReference type="NCBI Taxonomy" id="412133"/>
    <lineage>
        <taxon>Eukaryota</taxon>
        <taxon>Metamonada</taxon>
        <taxon>Parabasalia</taxon>
        <taxon>Trichomonadida</taxon>
        <taxon>Trichomonadidae</taxon>
        <taxon>Trichomonas</taxon>
    </lineage>
</organism>
<keyword evidence="9 14" id="KW-0862">Zinc</keyword>
<gene>
    <name evidence="17" type="ORF">TVAG_100070</name>
</gene>
<keyword evidence="10 14" id="KW-0156">Chromatin regulator</keyword>
<sequence length="589" mass="67662">MFFQELLAGSLDSALNLLNSLEDLETMSDQSISELRILVTSIFKLINQDMPQFDGGRFMVQFFSQYSNDDPDIQRVANDLNKFRSLYKQILQTREQIALLHYNLNLFHEYTRIFGELAPSFDELKGNISSFEPKSVDAYVEKTGPREYSPVPNIYSHEYEKRLFSADFQPIDSIYISRFLQRIRPNDESSIVMNTNILLSSTSEMLEKLIEMKYETDYDIQMGNIIYKYPERDIVLNHQFSKQLIKQNKSFESIINHDDDIAVLSRTNMLKNASILYDMATSLDDYFVESDNQTNYLPVIAAKVNAVDNKIRSIRYINNLLRKSQYVPLSQGIQPILDYIELQHKMESLFNDIITNGFENKHLGEIDTIITELGEIKKRFTDAKREISKVLKDKEYQLTILKNTTPLPPPDVTALNVTRERAFNMSKAVIKAVDEAMEGRMKLKEGIMNCINTISTIEPPIPYSIVVNEDDTQYNDTITWLKSIRDDLQNYVDNLKQEIAEKDKIINKEPSRVNSTTGQMIIQGSDEIYNELRAIVSCPLCEREATHCLGKCGHILCADCVDKVVTSDTFVCPVCGCQSVKADIIAIKW</sequence>
<dbReference type="PANTHER" id="PTHR23163:SF0">
    <property type="entry name" value="E3 UBIQUITIN-PROTEIN LIGASE BRE1"/>
    <property type="match status" value="1"/>
</dbReference>
<keyword evidence="5 14" id="KW-0808">Transferase</keyword>
<evidence type="ECO:0000256" key="13">
    <source>
        <dbReference type="PROSITE-ProRule" id="PRU00175"/>
    </source>
</evidence>
<keyword evidence="11 14" id="KW-0175">Coiled coil</keyword>
<protein>
    <recommendedName>
        <fullName evidence="14">E3 ubiquitin protein ligase</fullName>
        <ecNumber evidence="14">2.3.2.27</ecNumber>
    </recommendedName>
</protein>
<dbReference type="SUPFAM" id="SSF57850">
    <property type="entry name" value="RING/U-box"/>
    <property type="match status" value="1"/>
</dbReference>
<dbReference type="InterPro" id="IPR017907">
    <property type="entry name" value="Znf_RING_CS"/>
</dbReference>
<dbReference type="UniPathway" id="UPA00143"/>
<evidence type="ECO:0000256" key="3">
    <source>
        <dbReference type="ARBA" id="ARBA00004906"/>
    </source>
</evidence>
<evidence type="ECO:0000256" key="14">
    <source>
        <dbReference type="RuleBase" id="RU365038"/>
    </source>
</evidence>
<reference evidence="17" key="1">
    <citation type="submission" date="2006-10" db="EMBL/GenBank/DDBJ databases">
        <authorList>
            <person name="Amadeo P."/>
            <person name="Zhao Q."/>
            <person name="Wortman J."/>
            <person name="Fraser-Liggett C."/>
            <person name="Carlton J."/>
        </authorList>
    </citation>
    <scope>NUCLEOTIDE SEQUENCE</scope>
    <source>
        <strain evidence="17">G3</strain>
    </source>
</reference>
<comment type="similarity">
    <text evidence="4 14">Belongs to the BRE1 family.</text>
</comment>
<feature type="domain" description="RING-type" evidence="16">
    <location>
        <begin position="538"/>
        <end position="575"/>
    </location>
</feature>
<dbReference type="InterPro" id="IPR013956">
    <property type="entry name" value="E3_ubiquit_lig_Bre1"/>
</dbReference>
<evidence type="ECO:0000313" key="17">
    <source>
        <dbReference type="EMBL" id="EAY06967.1"/>
    </source>
</evidence>
<dbReference type="CDD" id="cd16449">
    <property type="entry name" value="RING-HC"/>
    <property type="match status" value="1"/>
</dbReference>
<keyword evidence="7 13" id="KW-0863">Zinc-finger</keyword>
<keyword evidence="18" id="KW-1185">Reference proteome</keyword>
<dbReference type="Gene3D" id="3.30.40.10">
    <property type="entry name" value="Zinc/RING finger domain, C3HC4 (zinc finger)"/>
    <property type="match status" value="1"/>
</dbReference>
<comment type="pathway">
    <text evidence="3 14">Protein modification; protein ubiquitination.</text>
</comment>
<dbReference type="VEuPathDB" id="TrichDB:TVAG_100070"/>